<gene>
    <name evidence="2" type="ORF">WBA_LOCUS6619</name>
</gene>
<evidence type="ECO:0000313" key="3">
    <source>
        <dbReference type="Proteomes" id="UP000270924"/>
    </source>
</evidence>
<dbReference type="AlphaFoldDB" id="A0A3P7DUM2"/>
<keyword evidence="3" id="KW-1185">Reference proteome</keyword>
<accession>A0A3P7DUM2</accession>
<dbReference type="EMBL" id="UYWW01004042">
    <property type="protein sequence ID" value="VDM13233.1"/>
    <property type="molecule type" value="Genomic_DNA"/>
</dbReference>
<evidence type="ECO:0000256" key="1">
    <source>
        <dbReference type="SAM" id="MobiDB-lite"/>
    </source>
</evidence>
<sequence length="346" mass="39186">MAVCCNSFSELVSRQTTLEKRCFEPSINELYNFEHPSFEKDVNFSFKVSSARYIKRGELIVSSMRRNYSDTDLKTPVRSPLDLMIVRSRSSSEMSEKSVLETTVSKSASGSNSAQDSFSEKHLNTSGCILKSELRNSCSWSPKKRKLEVLAKTISAIPSLVVNEGAAGNRNKCFPGAICSSRLSSALNRNSEWEKLALKSRSIFLKHRSQKMLKDRLEKYCVIKQKSHMYYNEKSDAEEASQTSVTHCLTNREEFNQDFFRLFSSDLNKNKVKQSGTLCGSNESETSVEKNMPSKRILNHGVSKLGMGIIQIMLIEISVSLFKQAYVIRFRLLIYSGACRIDCLYP</sequence>
<dbReference type="InParanoid" id="A0A3P7DUM2"/>
<dbReference type="OrthoDB" id="5874952at2759"/>
<name>A0A3P7DUM2_WUCBA</name>
<dbReference type="Proteomes" id="UP000270924">
    <property type="component" value="Unassembled WGS sequence"/>
</dbReference>
<feature type="region of interest" description="Disordered" evidence="1">
    <location>
        <begin position="94"/>
        <end position="119"/>
    </location>
</feature>
<proteinExistence type="predicted"/>
<feature type="compositionally biased region" description="Polar residues" evidence="1">
    <location>
        <begin position="100"/>
        <end position="117"/>
    </location>
</feature>
<reference evidence="2 3" key="1">
    <citation type="submission" date="2018-11" db="EMBL/GenBank/DDBJ databases">
        <authorList>
            <consortium name="Pathogen Informatics"/>
        </authorList>
    </citation>
    <scope>NUCLEOTIDE SEQUENCE [LARGE SCALE GENOMIC DNA]</scope>
</reference>
<protein>
    <submittedName>
        <fullName evidence="2">Uncharacterized protein</fullName>
    </submittedName>
</protein>
<organism evidence="2 3">
    <name type="scientific">Wuchereria bancrofti</name>
    <dbReference type="NCBI Taxonomy" id="6293"/>
    <lineage>
        <taxon>Eukaryota</taxon>
        <taxon>Metazoa</taxon>
        <taxon>Ecdysozoa</taxon>
        <taxon>Nematoda</taxon>
        <taxon>Chromadorea</taxon>
        <taxon>Rhabditida</taxon>
        <taxon>Spirurina</taxon>
        <taxon>Spiruromorpha</taxon>
        <taxon>Filarioidea</taxon>
        <taxon>Onchocercidae</taxon>
        <taxon>Wuchereria</taxon>
    </lineage>
</organism>
<evidence type="ECO:0000313" key="2">
    <source>
        <dbReference type="EMBL" id="VDM13233.1"/>
    </source>
</evidence>